<feature type="compositionally biased region" description="Low complexity" evidence="1">
    <location>
        <begin position="124"/>
        <end position="138"/>
    </location>
</feature>
<reference evidence="3" key="1">
    <citation type="submission" date="2021-02" db="EMBL/GenBank/DDBJ databases">
        <authorList>
            <person name="Nowell W R."/>
        </authorList>
    </citation>
    <scope>NUCLEOTIDE SEQUENCE</scope>
</reference>
<dbReference type="Pfam" id="PF05699">
    <property type="entry name" value="Dimer_Tnp_hAT"/>
    <property type="match status" value="1"/>
</dbReference>
<evidence type="ECO:0000313" key="4">
    <source>
        <dbReference type="Proteomes" id="UP000663889"/>
    </source>
</evidence>
<dbReference type="PANTHER" id="PTHR46169:SF29">
    <property type="entry name" value="DNA REPLICATION-RELATED ELEMENT FACTOR, ISOFORM A"/>
    <property type="match status" value="1"/>
</dbReference>
<dbReference type="GO" id="GO:0006357">
    <property type="term" value="P:regulation of transcription by RNA polymerase II"/>
    <property type="evidence" value="ECO:0007669"/>
    <property type="project" value="TreeGrafter"/>
</dbReference>
<feature type="domain" description="WWE" evidence="2">
    <location>
        <begin position="737"/>
        <end position="819"/>
    </location>
</feature>
<sequence>MIELHDLCPDESLDSTSSSNTDHSSSIIASSLGQCSSSNIKYNPLNIKLFLKEQPEKYLLVDNHKVNNSKPSPCWNRFALPAVKIENNRNVVIKNFATCRSCYATYVYTYGSTKSLNSHKCTKESSSTSTSPSTKSPSLNFKINRSFSEKKKTLTSLVALWVCQSIRPISIVEDEGFLNIIKQCVSWNGGPFNNINGNDILPSRSTITREINRQANDIRERLGVVLRKAAKQECLAISPDLWSDKFKQNSYLGLTAHFVDDQHILHSIDLCCEPYNELDKTAGNVLKSITAALSRFGLDQLMNEIIFVCDRGSNLLKALEDYQVVHCFPHRLNNIVKRTFYSAGSKEKKQRKQKKESLKKNRNDDQSNWNNSNDDDNDSLMYYDDRDSSESESDDDIVLDEKFVELALRSLSSSPAERDHINVLEENLPPYAAQILATIVRCKQLCCYVKRVNWNPMLEALKKPTIKQEIIVRWLTMSQLLESILSSYSALTSIASEKGAIHTLPTIDVSTVATINGLFLPWKQVIERLQATNTPSLHIAVTSYWYLLDSLVVTKDEAAEKAAKGVVFFKRRARQLLKAMFSLHDLHWVAAVLNPHTRMLKHATDVERAHAYCLVRARIAKLMEIARIDNNEEVLSSTTTSLTPPPRKKFKSYTTQFHDDTDLGETSSNMTIVKRARRELEIYLQLNLTNCKYLLDDIDNPLLFWKEQEHVLPNMSRLAKQIFSIPASSAAVERAFSSADYLNRKMKEVTWFWKANTNPWSSNEIEQWIPFPDIINRQIEQAYEDRQLEIVISEKYKIDLNRLLQIDILDFDRQRPVRRC</sequence>
<dbReference type="InterPro" id="IPR004170">
    <property type="entry name" value="WWE_dom"/>
</dbReference>
<dbReference type="InterPro" id="IPR012337">
    <property type="entry name" value="RNaseH-like_sf"/>
</dbReference>
<dbReference type="InterPro" id="IPR037197">
    <property type="entry name" value="WWE_dom_sf"/>
</dbReference>
<dbReference type="SUPFAM" id="SSF53098">
    <property type="entry name" value="Ribonuclease H-like"/>
    <property type="match status" value="1"/>
</dbReference>
<dbReference type="SMART" id="SM00614">
    <property type="entry name" value="ZnF_BED"/>
    <property type="match status" value="1"/>
</dbReference>
<dbReference type="Pfam" id="PF02825">
    <property type="entry name" value="WWE"/>
    <property type="match status" value="1"/>
</dbReference>
<dbReference type="SUPFAM" id="SSF117839">
    <property type="entry name" value="WWE domain"/>
    <property type="match status" value="1"/>
</dbReference>
<name>A0A814ZRM9_9BILA</name>
<dbReference type="InterPro" id="IPR052717">
    <property type="entry name" value="Vacuolar_transposase_reg"/>
</dbReference>
<dbReference type="EMBL" id="CAJNOU010001747">
    <property type="protein sequence ID" value="CAF1247241.1"/>
    <property type="molecule type" value="Genomic_DNA"/>
</dbReference>
<organism evidence="3 4">
    <name type="scientific">Rotaria sordida</name>
    <dbReference type="NCBI Taxonomy" id="392033"/>
    <lineage>
        <taxon>Eukaryota</taxon>
        <taxon>Metazoa</taxon>
        <taxon>Spiralia</taxon>
        <taxon>Gnathifera</taxon>
        <taxon>Rotifera</taxon>
        <taxon>Eurotatoria</taxon>
        <taxon>Bdelloidea</taxon>
        <taxon>Philodinida</taxon>
        <taxon>Philodinidae</taxon>
        <taxon>Rotaria</taxon>
    </lineage>
</organism>
<feature type="region of interest" description="Disordered" evidence="1">
    <location>
        <begin position="1"/>
        <end position="21"/>
    </location>
</feature>
<feature type="compositionally biased region" description="Basic and acidic residues" evidence="1">
    <location>
        <begin position="355"/>
        <end position="365"/>
    </location>
</feature>
<dbReference type="PANTHER" id="PTHR46169">
    <property type="entry name" value="DNA REPLICATION-RELATED ELEMENT FACTOR, ISOFORM A"/>
    <property type="match status" value="1"/>
</dbReference>
<evidence type="ECO:0000313" key="3">
    <source>
        <dbReference type="EMBL" id="CAF1247241.1"/>
    </source>
</evidence>
<protein>
    <recommendedName>
        <fullName evidence="2">WWE domain-containing protein</fullName>
    </recommendedName>
</protein>
<dbReference type="InterPro" id="IPR008906">
    <property type="entry name" value="HATC_C_dom"/>
</dbReference>
<dbReference type="Gene3D" id="1.10.10.1070">
    <property type="entry name" value="Zinc finger, BED domain-containing"/>
    <property type="match status" value="1"/>
</dbReference>
<dbReference type="AlphaFoldDB" id="A0A814ZRM9"/>
<dbReference type="Proteomes" id="UP000663889">
    <property type="component" value="Unassembled WGS sequence"/>
</dbReference>
<dbReference type="GO" id="GO:0005634">
    <property type="term" value="C:nucleus"/>
    <property type="evidence" value="ECO:0007669"/>
    <property type="project" value="TreeGrafter"/>
</dbReference>
<proteinExistence type="predicted"/>
<evidence type="ECO:0000259" key="2">
    <source>
        <dbReference type="PROSITE" id="PS50918"/>
    </source>
</evidence>
<gene>
    <name evidence="3" type="ORF">SEV965_LOCUS23542</name>
</gene>
<evidence type="ECO:0000256" key="1">
    <source>
        <dbReference type="SAM" id="MobiDB-lite"/>
    </source>
</evidence>
<feature type="region of interest" description="Disordered" evidence="1">
    <location>
        <begin position="343"/>
        <end position="395"/>
    </location>
</feature>
<dbReference type="GO" id="GO:0046983">
    <property type="term" value="F:protein dimerization activity"/>
    <property type="evidence" value="ECO:0007669"/>
    <property type="project" value="InterPro"/>
</dbReference>
<feature type="region of interest" description="Disordered" evidence="1">
    <location>
        <begin position="116"/>
        <end position="138"/>
    </location>
</feature>
<dbReference type="SUPFAM" id="SSF140996">
    <property type="entry name" value="Hermes dimerisation domain"/>
    <property type="match status" value="1"/>
</dbReference>
<dbReference type="PROSITE" id="PS50918">
    <property type="entry name" value="WWE"/>
    <property type="match status" value="1"/>
</dbReference>
<dbReference type="Gene3D" id="3.30.720.50">
    <property type="match status" value="1"/>
</dbReference>
<accession>A0A814ZRM9</accession>
<comment type="caution">
    <text evidence="3">The sequence shown here is derived from an EMBL/GenBank/DDBJ whole genome shotgun (WGS) entry which is preliminary data.</text>
</comment>